<evidence type="ECO:0000313" key="2">
    <source>
        <dbReference type="Proteomes" id="UP000319280"/>
    </source>
</evidence>
<evidence type="ECO:0008006" key="3">
    <source>
        <dbReference type="Google" id="ProtNLM"/>
    </source>
</evidence>
<dbReference type="RefSeq" id="WP_142790005.1">
    <property type="nucleotide sequence ID" value="NZ_VJMZ01000001.1"/>
</dbReference>
<organism evidence="1 2">
    <name type="scientific">Lentibacillus cibarius</name>
    <dbReference type="NCBI Taxonomy" id="2583219"/>
    <lineage>
        <taxon>Bacteria</taxon>
        <taxon>Bacillati</taxon>
        <taxon>Bacillota</taxon>
        <taxon>Bacilli</taxon>
        <taxon>Bacillales</taxon>
        <taxon>Bacillaceae</taxon>
        <taxon>Lentibacillus</taxon>
    </lineage>
</organism>
<sequence>MSELTADTLSNAIPNIADVSQVTLEQILLLSRHKYDEKTAQQVARSYCLQSSSDDARKKGMEFLYVNGYDNDLQQLINRNKESENLSTQHWAAVYQLTLDQKQKRYPPNEILRRTNRLQTDEPELQSLIEFIKIIVHYRRNAYGEFGNFLEKQQKLFNKINDPFLLSSFNIRLYQHLFVYYLFRNAAIVARKYAFQALNQMTNPGTQINMHIHLGLSYVYDTYEQGIYHLYKALEIARAEKMDKQAKSIEQRSIPFLSAHFGRFDDITTADKSEQAHIELAKGNYAKAETILEDVNIDSPFKLYYLGMAKRSKGILLQSYNSFVEKRNDYFFSRLPLNALHKLDMG</sequence>
<dbReference type="Proteomes" id="UP000319280">
    <property type="component" value="Unassembled WGS sequence"/>
</dbReference>
<comment type="caution">
    <text evidence="1">The sequence shown here is derived from an EMBL/GenBank/DDBJ whole genome shotgun (WGS) entry which is preliminary data.</text>
</comment>
<dbReference type="InterPro" id="IPR047705">
    <property type="entry name" value="AimR-like"/>
</dbReference>
<accession>A0A549YFS5</accession>
<dbReference type="Pfam" id="PF22871">
    <property type="entry name" value="AimR"/>
    <property type="match status" value="1"/>
</dbReference>
<gene>
    <name evidence="1" type="ORF">FH966_02875</name>
</gene>
<reference evidence="1 2" key="1">
    <citation type="submission" date="2019-07" db="EMBL/GenBank/DDBJ databases">
        <title>Genomic analysis of Lentibacillus sp. NKC851-2.</title>
        <authorList>
            <person name="Oh Y.J."/>
        </authorList>
    </citation>
    <scope>NUCLEOTIDE SEQUENCE [LARGE SCALE GENOMIC DNA]</scope>
    <source>
        <strain evidence="1 2">NKC851-2</strain>
    </source>
</reference>
<dbReference type="NCBIfam" id="NF038310">
    <property type="entry name" value="lysogeny_AimR"/>
    <property type="match status" value="1"/>
</dbReference>
<dbReference type="AlphaFoldDB" id="A0A549YFS5"/>
<proteinExistence type="predicted"/>
<dbReference type="EMBL" id="VJMZ01000001">
    <property type="protein sequence ID" value="TRM10743.1"/>
    <property type="molecule type" value="Genomic_DNA"/>
</dbReference>
<name>A0A549YFS5_9BACI</name>
<protein>
    <recommendedName>
        <fullName evidence="3">Tetratricopeptide repeat protein</fullName>
    </recommendedName>
</protein>
<keyword evidence="2" id="KW-1185">Reference proteome</keyword>
<evidence type="ECO:0000313" key="1">
    <source>
        <dbReference type="EMBL" id="TRM10743.1"/>
    </source>
</evidence>